<protein>
    <submittedName>
        <fullName evidence="1">Uncharacterized protein</fullName>
    </submittedName>
</protein>
<evidence type="ECO:0000313" key="2">
    <source>
        <dbReference type="Proteomes" id="UP000324800"/>
    </source>
</evidence>
<comment type="caution">
    <text evidence="1">The sequence shown here is derived from an EMBL/GenBank/DDBJ whole genome shotgun (WGS) entry which is preliminary data.</text>
</comment>
<name>A0A5J4TQ43_9EUKA</name>
<accession>A0A5J4TQ43</accession>
<evidence type="ECO:0000313" key="1">
    <source>
        <dbReference type="EMBL" id="KAA6360564.1"/>
    </source>
</evidence>
<dbReference type="EMBL" id="SNRW01026765">
    <property type="protein sequence ID" value="KAA6360564.1"/>
    <property type="molecule type" value="Genomic_DNA"/>
</dbReference>
<reference evidence="1 2" key="1">
    <citation type="submission" date="2019-03" db="EMBL/GenBank/DDBJ databases">
        <title>Single cell metagenomics reveals metabolic interactions within the superorganism composed of flagellate Streblomastix strix and complex community of Bacteroidetes bacteria on its surface.</title>
        <authorList>
            <person name="Treitli S.C."/>
            <person name="Kolisko M."/>
            <person name="Husnik F."/>
            <person name="Keeling P."/>
            <person name="Hampl V."/>
        </authorList>
    </citation>
    <scope>NUCLEOTIDE SEQUENCE [LARGE SCALE GENOMIC DNA]</scope>
    <source>
        <strain evidence="1">ST1C</strain>
    </source>
</reference>
<organism evidence="1 2">
    <name type="scientific">Streblomastix strix</name>
    <dbReference type="NCBI Taxonomy" id="222440"/>
    <lineage>
        <taxon>Eukaryota</taxon>
        <taxon>Metamonada</taxon>
        <taxon>Preaxostyla</taxon>
        <taxon>Oxymonadida</taxon>
        <taxon>Streblomastigidae</taxon>
        <taxon>Streblomastix</taxon>
    </lineage>
</organism>
<gene>
    <name evidence="1" type="ORF">EZS28_043909</name>
</gene>
<proteinExistence type="predicted"/>
<dbReference type="Proteomes" id="UP000324800">
    <property type="component" value="Unassembled WGS sequence"/>
</dbReference>
<dbReference type="AlphaFoldDB" id="A0A5J4TQ43"/>
<sequence length="94" mass="10037">MIQLQKVVSVEDPSVEQQVDYGVNGDEIVVNQGEISISEINDLGSLSAHLFLSCLHSQNYGLIDINLDSIVGYVANCCCCFLSSPDTDQGGDVG</sequence>